<reference evidence="2 3" key="1">
    <citation type="submission" date="2018-06" db="EMBL/GenBank/DDBJ databases">
        <title>Draft Whole-Genome Sequence of the purple photosynthetic bacterium Rhodospeudomonas palustris XCP.</title>
        <authorList>
            <person name="Rayyan A."/>
            <person name="Meyer T.E."/>
            <person name="Kyndt J.A."/>
        </authorList>
    </citation>
    <scope>NUCLEOTIDE SEQUENCE [LARGE SCALE GENOMIC DNA]</scope>
    <source>
        <strain evidence="2 3">XCP</strain>
    </source>
</reference>
<organism evidence="2 3">
    <name type="scientific">Rhodopseudomonas palustris</name>
    <dbReference type="NCBI Taxonomy" id="1076"/>
    <lineage>
        <taxon>Bacteria</taxon>
        <taxon>Pseudomonadati</taxon>
        <taxon>Pseudomonadota</taxon>
        <taxon>Alphaproteobacteria</taxon>
        <taxon>Hyphomicrobiales</taxon>
        <taxon>Nitrobacteraceae</taxon>
        <taxon>Rhodopseudomonas</taxon>
    </lineage>
</organism>
<protein>
    <recommendedName>
        <fullName evidence="4">Transmembrane protein</fullName>
    </recommendedName>
</protein>
<name>A0A323UF47_RHOPL</name>
<sequence>MQKRKSLWSSGGRAVAILTAVALAVPALEPAAAFAASPSRQQTAAPAAEAAPLTDVSARKRRHVRRGGNGGAAAAAAFAGIVGTIGAIAAAQAQRDAYESRYRYYYGAGPGYYGGPRYYGAPYGPRPYYYGY</sequence>
<evidence type="ECO:0008006" key="4">
    <source>
        <dbReference type="Google" id="ProtNLM"/>
    </source>
</evidence>
<dbReference type="EMBL" id="QKQS01000023">
    <property type="protein sequence ID" value="PZA11542.1"/>
    <property type="molecule type" value="Genomic_DNA"/>
</dbReference>
<feature type="chain" id="PRO_5016389729" description="Transmembrane protein" evidence="1">
    <location>
        <begin position="36"/>
        <end position="132"/>
    </location>
</feature>
<evidence type="ECO:0000313" key="2">
    <source>
        <dbReference type="EMBL" id="PZA11542.1"/>
    </source>
</evidence>
<evidence type="ECO:0000256" key="1">
    <source>
        <dbReference type="SAM" id="SignalP"/>
    </source>
</evidence>
<gene>
    <name evidence="2" type="ORF">DNX69_14265</name>
</gene>
<evidence type="ECO:0000313" key="3">
    <source>
        <dbReference type="Proteomes" id="UP000248134"/>
    </source>
</evidence>
<feature type="signal peptide" evidence="1">
    <location>
        <begin position="1"/>
        <end position="35"/>
    </location>
</feature>
<keyword evidence="1" id="KW-0732">Signal</keyword>
<comment type="caution">
    <text evidence="2">The sequence shown here is derived from an EMBL/GenBank/DDBJ whole genome shotgun (WGS) entry which is preliminary data.</text>
</comment>
<proteinExistence type="predicted"/>
<dbReference type="RefSeq" id="WP_110787628.1">
    <property type="nucleotide sequence ID" value="NZ_QKQS01000023.1"/>
</dbReference>
<accession>A0A323UF47</accession>
<dbReference type="Proteomes" id="UP000248134">
    <property type="component" value="Unassembled WGS sequence"/>
</dbReference>
<dbReference type="AlphaFoldDB" id="A0A323UF47"/>